<keyword evidence="5 7" id="KW-0807">Transducer</keyword>
<accession>A0A1I3VV45</accession>
<gene>
    <name evidence="11" type="ORF">SAMN04488079_103192</name>
</gene>
<dbReference type="Gene3D" id="1.10.287.950">
    <property type="entry name" value="Methyl-accepting chemotaxis protein"/>
    <property type="match status" value="1"/>
</dbReference>
<dbReference type="GO" id="GO:0007165">
    <property type="term" value="P:signal transduction"/>
    <property type="evidence" value="ECO:0007669"/>
    <property type="project" value="UniProtKB-KW"/>
</dbReference>
<feature type="domain" description="HAMP" evidence="10">
    <location>
        <begin position="47"/>
        <end position="100"/>
    </location>
</feature>
<evidence type="ECO:0000256" key="4">
    <source>
        <dbReference type="ARBA" id="ARBA00023136"/>
    </source>
</evidence>
<evidence type="ECO:0000313" key="12">
    <source>
        <dbReference type="Proteomes" id="UP000198924"/>
    </source>
</evidence>
<evidence type="ECO:0000259" key="9">
    <source>
        <dbReference type="PROSITE" id="PS50111"/>
    </source>
</evidence>
<sequence length="221" mass="23796">MQASIDNITNRSVKNVQNVQRSSLFSLIAMAVALLIIGIFISKIIISNIVTPIKGVMTVLTSMAEDNDLTKRMNFDSEDEVDAMGKTFNLFVEKLQSLVISLTQASEQLSTAEETSVVSISTNQNIAKQKNETMHVASAITQMTAIVQEVAISAEKASEAAVKGDKDSESGRKVVEEIVSSINNLAAEITTSTSVIKTLKSDSENIGTVLDVIKNIAEQTN</sequence>
<reference evidence="12" key="1">
    <citation type="submission" date="2016-10" db="EMBL/GenBank/DDBJ databases">
        <authorList>
            <person name="Varghese N."/>
            <person name="Submissions S."/>
        </authorList>
    </citation>
    <scope>NUCLEOTIDE SEQUENCE [LARGE SCALE GENOMIC DNA]</scope>
    <source>
        <strain evidence="12">DSM 11578</strain>
    </source>
</reference>
<evidence type="ECO:0000256" key="7">
    <source>
        <dbReference type="PROSITE-ProRule" id="PRU00284"/>
    </source>
</evidence>
<evidence type="ECO:0000313" key="11">
    <source>
        <dbReference type="EMBL" id="SFJ98126.1"/>
    </source>
</evidence>
<dbReference type="Proteomes" id="UP000198924">
    <property type="component" value="Unassembled WGS sequence"/>
</dbReference>
<keyword evidence="12" id="KW-1185">Reference proteome</keyword>
<comment type="subcellular location">
    <subcellularLocation>
        <location evidence="1">Membrane</location>
        <topology evidence="1">Multi-pass membrane protein</topology>
    </subcellularLocation>
</comment>
<comment type="similarity">
    <text evidence="6">Belongs to the methyl-accepting chemotaxis (MCP) protein family.</text>
</comment>
<dbReference type="RefSeq" id="WP_245752806.1">
    <property type="nucleotide sequence ID" value="NZ_FOSH01000003.1"/>
</dbReference>
<feature type="transmembrane region" description="Helical" evidence="8">
    <location>
        <begin position="24"/>
        <end position="46"/>
    </location>
</feature>
<dbReference type="CDD" id="cd06225">
    <property type="entry name" value="HAMP"/>
    <property type="match status" value="1"/>
</dbReference>
<keyword evidence="3 8" id="KW-1133">Transmembrane helix</keyword>
<evidence type="ECO:0000256" key="3">
    <source>
        <dbReference type="ARBA" id="ARBA00022989"/>
    </source>
</evidence>
<evidence type="ECO:0000256" key="8">
    <source>
        <dbReference type="SAM" id="Phobius"/>
    </source>
</evidence>
<dbReference type="GO" id="GO:0016020">
    <property type="term" value="C:membrane"/>
    <property type="evidence" value="ECO:0007669"/>
    <property type="project" value="UniProtKB-SubCell"/>
</dbReference>
<dbReference type="GO" id="GO:0006935">
    <property type="term" value="P:chemotaxis"/>
    <property type="evidence" value="ECO:0007669"/>
    <property type="project" value="UniProtKB-ARBA"/>
</dbReference>
<dbReference type="InterPro" id="IPR004089">
    <property type="entry name" value="MCPsignal_dom"/>
</dbReference>
<protein>
    <submittedName>
        <fullName evidence="11">HAMP domain-containing protein</fullName>
    </submittedName>
</protein>
<proteinExistence type="inferred from homology"/>
<evidence type="ECO:0000259" key="10">
    <source>
        <dbReference type="PROSITE" id="PS50885"/>
    </source>
</evidence>
<keyword evidence="2 8" id="KW-0812">Transmembrane</keyword>
<dbReference type="PROSITE" id="PS50111">
    <property type="entry name" value="CHEMOTAXIS_TRANSDUC_2"/>
    <property type="match status" value="1"/>
</dbReference>
<evidence type="ECO:0000256" key="5">
    <source>
        <dbReference type="ARBA" id="ARBA00023224"/>
    </source>
</evidence>
<dbReference type="PANTHER" id="PTHR32089:SF119">
    <property type="entry name" value="METHYL-ACCEPTING CHEMOTAXIS PROTEIN CTPL"/>
    <property type="match status" value="1"/>
</dbReference>
<feature type="domain" description="Methyl-accepting transducer" evidence="9">
    <location>
        <begin position="104"/>
        <end position="221"/>
    </location>
</feature>
<organism evidence="11 12">
    <name type="scientific">Methylophaga sulfidovorans</name>
    <dbReference type="NCBI Taxonomy" id="45496"/>
    <lineage>
        <taxon>Bacteria</taxon>
        <taxon>Pseudomonadati</taxon>
        <taxon>Pseudomonadota</taxon>
        <taxon>Gammaproteobacteria</taxon>
        <taxon>Thiotrichales</taxon>
        <taxon>Piscirickettsiaceae</taxon>
        <taxon>Methylophaga</taxon>
    </lineage>
</organism>
<evidence type="ECO:0000256" key="2">
    <source>
        <dbReference type="ARBA" id="ARBA00022692"/>
    </source>
</evidence>
<dbReference type="STRING" id="45496.SAMN04488079_103192"/>
<evidence type="ECO:0000256" key="1">
    <source>
        <dbReference type="ARBA" id="ARBA00004141"/>
    </source>
</evidence>
<dbReference type="AlphaFoldDB" id="A0A1I3VV45"/>
<dbReference type="SUPFAM" id="SSF58104">
    <property type="entry name" value="Methyl-accepting chemotaxis protein (MCP) signaling domain"/>
    <property type="match status" value="1"/>
</dbReference>
<keyword evidence="4 8" id="KW-0472">Membrane</keyword>
<dbReference type="PROSITE" id="PS50885">
    <property type="entry name" value="HAMP"/>
    <property type="match status" value="1"/>
</dbReference>
<evidence type="ECO:0000256" key="6">
    <source>
        <dbReference type="ARBA" id="ARBA00029447"/>
    </source>
</evidence>
<dbReference type="EMBL" id="FOSH01000003">
    <property type="protein sequence ID" value="SFJ98126.1"/>
    <property type="molecule type" value="Genomic_DNA"/>
</dbReference>
<dbReference type="InterPro" id="IPR003660">
    <property type="entry name" value="HAMP_dom"/>
</dbReference>
<dbReference type="Pfam" id="PF00672">
    <property type="entry name" value="HAMP"/>
    <property type="match status" value="1"/>
</dbReference>
<name>A0A1I3VV45_9GAMM</name>
<dbReference type="SMART" id="SM00304">
    <property type="entry name" value="HAMP"/>
    <property type="match status" value="2"/>
</dbReference>
<dbReference type="PANTHER" id="PTHR32089">
    <property type="entry name" value="METHYL-ACCEPTING CHEMOTAXIS PROTEIN MCPB"/>
    <property type="match status" value="1"/>
</dbReference>